<sequence length="83" mass="8891">AIEGTTDADGPLDAARLQLWLEDVRNDLVRQWLAHPASMALIGYDGFATGGNPIRGYVELRLGRREDWEPVGVGGTVAEGDAA</sequence>
<comment type="caution">
    <text evidence="1">The sequence shown here is derived from an EMBL/GenBank/DDBJ whole genome shotgun (WGS) entry which is preliminary data.</text>
</comment>
<gene>
    <name evidence="1" type="ORF">RSA3_18340</name>
</gene>
<organism evidence="1 2">
    <name type="scientific">Microbacterium testaceum</name>
    <name type="common">Aureobacterium testaceum</name>
    <name type="synonym">Brevibacterium testaceum</name>
    <dbReference type="NCBI Taxonomy" id="2033"/>
    <lineage>
        <taxon>Bacteria</taxon>
        <taxon>Bacillati</taxon>
        <taxon>Actinomycetota</taxon>
        <taxon>Actinomycetes</taxon>
        <taxon>Micrococcales</taxon>
        <taxon>Microbacteriaceae</taxon>
        <taxon>Microbacterium</taxon>
    </lineage>
</organism>
<reference evidence="1 2" key="1">
    <citation type="journal article" date="2016" name="Front. Microbiol.">
        <title>Genomic Resource of Rice Seed Associated Bacteria.</title>
        <authorList>
            <person name="Midha S."/>
            <person name="Bansal K."/>
            <person name="Sharma S."/>
            <person name="Kumar N."/>
            <person name="Patil P.P."/>
            <person name="Chaudhry V."/>
            <person name="Patil P.B."/>
        </authorList>
    </citation>
    <scope>NUCLEOTIDE SEQUENCE [LARGE SCALE GENOMIC DNA]</scope>
    <source>
        <strain evidence="1 2">RSA3</strain>
    </source>
</reference>
<proteinExistence type="predicted"/>
<dbReference type="EMBL" id="LDRV01000188">
    <property type="protein sequence ID" value="KTS03275.1"/>
    <property type="molecule type" value="Genomic_DNA"/>
</dbReference>
<dbReference type="Proteomes" id="UP000072189">
    <property type="component" value="Unassembled WGS sequence"/>
</dbReference>
<dbReference type="PATRIC" id="fig|2033.7.peg.1131"/>
<accession>A0A147F1Y7</accession>
<evidence type="ECO:0000313" key="1">
    <source>
        <dbReference type="EMBL" id="KTS03275.1"/>
    </source>
</evidence>
<feature type="non-terminal residue" evidence="1">
    <location>
        <position position="1"/>
    </location>
</feature>
<evidence type="ECO:0000313" key="2">
    <source>
        <dbReference type="Proteomes" id="UP000072189"/>
    </source>
</evidence>
<dbReference type="AlphaFoldDB" id="A0A147F1Y7"/>
<protein>
    <submittedName>
        <fullName evidence="1">Uncharacterized protein</fullName>
    </submittedName>
</protein>
<name>A0A147F1Y7_MICTE</name>